<keyword evidence="2 5" id="KW-0808">Transferase</keyword>
<dbReference type="Pfam" id="PF00534">
    <property type="entry name" value="Glycos_transf_1"/>
    <property type="match status" value="1"/>
</dbReference>
<reference evidence="6" key="1">
    <citation type="journal article" date="2019" name="Int. J. Syst. Evol. Microbiol.">
        <title>The Global Catalogue of Microorganisms (GCM) 10K type strain sequencing project: providing services to taxonomists for standard genome sequencing and annotation.</title>
        <authorList>
            <consortium name="The Broad Institute Genomics Platform"/>
            <consortium name="The Broad Institute Genome Sequencing Center for Infectious Disease"/>
            <person name="Wu L."/>
            <person name="Ma J."/>
        </authorList>
    </citation>
    <scope>NUCLEOTIDE SEQUENCE [LARGE SCALE GENOMIC DNA]</scope>
    <source>
        <strain evidence="6">JCM 3338</strain>
    </source>
</reference>
<dbReference type="SUPFAM" id="SSF53756">
    <property type="entry name" value="UDP-Glycosyltransferase/glycogen phosphorylase"/>
    <property type="match status" value="1"/>
</dbReference>
<dbReference type="CDD" id="cd03801">
    <property type="entry name" value="GT4_PimA-like"/>
    <property type="match status" value="1"/>
</dbReference>
<evidence type="ECO:0000256" key="2">
    <source>
        <dbReference type="ARBA" id="ARBA00022679"/>
    </source>
</evidence>
<name>A0ABW4XDS8_9ACTN</name>
<dbReference type="InterPro" id="IPR028098">
    <property type="entry name" value="Glyco_trans_4-like_N"/>
</dbReference>
<evidence type="ECO:0000313" key="6">
    <source>
        <dbReference type="Proteomes" id="UP001597402"/>
    </source>
</evidence>
<evidence type="ECO:0000259" key="4">
    <source>
        <dbReference type="Pfam" id="PF13579"/>
    </source>
</evidence>
<dbReference type="InterPro" id="IPR001296">
    <property type="entry name" value="Glyco_trans_1"/>
</dbReference>
<dbReference type="PANTHER" id="PTHR12526:SF510">
    <property type="entry name" value="D-INOSITOL 3-PHOSPHATE GLYCOSYLTRANSFERASE"/>
    <property type="match status" value="1"/>
</dbReference>
<dbReference type="Proteomes" id="UP001597402">
    <property type="component" value="Unassembled WGS sequence"/>
</dbReference>
<organism evidence="5 6">
    <name type="scientific">Blastococcus deserti</name>
    <dbReference type="NCBI Taxonomy" id="2259033"/>
    <lineage>
        <taxon>Bacteria</taxon>
        <taxon>Bacillati</taxon>
        <taxon>Actinomycetota</taxon>
        <taxon>Actinomycetes</taxon>
        <taxon>Geodermatophilales</taxon>
        <taxon>Geodermatophilaceae</taxon>
        <taxon>Blastococcus</taxon>
    </lineage>
</organism>
<keyword evidence="6" id="KW-1185">Reference proteome</keyword>
<dbReference type="Gene3D" id="3.40.50.2000">
    <property type="entry name" value="Glycogen Phosphorylase B"/>
    <property type="match status" value="2"/>
</dbReference>
<dbReference type="Pfam" id="PF13579">
    <property type="entry name" value="Glyco_trans_4_4"/>
    <property type="match status" value="1"/>
</dbReference>
<protein>
    <submittedName>
        <fullName evidence="5">Glycosyltransferase family 4 protein</fullName>
        <ecNumber evidence="5">2.4.-.-</ecNumber>
    </submittedName>
</protein>
<proteinExistence type="predicted"/>
<feature type="domain" description="Glycosyltransferase subfamily 4-like N-terminal" evidence="4">
    <location>
        <begin position="10"/>
        <end position="162"/>
    </location>
</feature>
<dbReference type="RefSeq" id="WP_376877467.1">
    <property type="nucleotide sequence ID" value="NZ_JBHUHP010000014.1"/>
</dbReference>
<gene>
    <name evidence="5" type="ORF">ACFSHS_14515</name>
</gene>
<feature type="domain" description="Glycosyl transferase family 1" evidence="3">
    <location>
        <begin position="191"/>
        <end position="347"/>
    </location>
</feature>
<accession>A0ABW4XDS8</accession>
<dbReference type="GO" id="GO:0016757">
    <property type="term" value="F:glycosyltransferase activity"/>
    <property type="evidence" value="ECO:0007669"/>
    <property type="project" value="UniProtKB-KW"/>
</dbReference>
<dbReference type="EC" id="2.4.-.-" evidence="5"/>
<dbReference type="EMBL" id="JBHUHP010000014">
    <property type="protein sequence ID" value="MFD2092785.1"/>
    <property type="molecule type" value="Genomic_DNA"/>
</dbReference>
<dbReference type="PANTHER" id="PTHR12526">
    <property type="entry name" value="GLYCOSYLTRANSFERASE"/>
    <property type="match status" value="1"/>
</dbReference>
<evidence type="ECO:0000313" key="5">
    <source>
        <dbReference type="EMBL" id="MFD2092785.1"/>
    </source>
</evidence>
<evidence type="ECO:0000256" key="1">
    <source>
        <dbReference type="ARBA" id="ARBA00022676"/>
    </source>
</evidence>
<evidence type="ECO:0000259" key="3">
    <source>
        <dbReference type="Pfam" id="PF00534"/>
    </source>
</evidence>
<comment type="caution">
    <text evidence="5">The sequence shown here is derived from an EMBL/GenBank/DDBJ whole genome shotgun (WGS) entry which is preliminary data.</text>
</comment>
<keyword evidence="1 5" id="KW-0328">Glycosyltransferase</keyword>
<sequence>MGNIQALRANGVHAATRRLTHHLQNDGHVVEVWHFTRAVTAPAERLDEGINVLDLPVHAVRGVTGAYLQIPTREARSILAERALDMDVVHLHSVFQPDHLWAARLGRPYVVTPHGGYDAATMRGAAGLVKQALVAAHERRLLRSARAVQVLSGEERRRVSQLAPGSRLIQLAFPLDLGEHVTDDYAGDGPILFVGRLDVRTKGLDLLLDAVASDAGLLGGRQVLLIGPSVGDSESWLRQRAGALGIADRVCVRRPIQNRKELVQTMSACSVFVHTSRREGLPTAVLEAMHCSVPVLVTEETNTGTLVRTMAAGMVVSADAASIADGLRNLLALSAADRDAMGKRGKKAVLDSFTWDRLRDRYEAMYRGAAQG</sequence>